<keyword evidence="4" id="KW-0479">Metal-binding</keyword>
<sequence length="551" mass="58556">MASLSGAAAFLGVAVAAVSAIRVRQKSKPSPLEGVNLKAALGVVSTRASDAGGGWTPVAASDEAAAVEDARVDRMESADDVVTYDVPHVQEWPYFGEGDSGSGPFRNPLMGKQWTGTSLFVGENEAIVTPTMLNTHRGAPPPVRRRFLVAGPYERVRWRPSEVRAAIVTCGGLCPGLNTVIRELVMCLAYSYGVRKIWGVPNGFRGTYENAYIELLPRTVSSIHMRGGTVLGTSRGGFNVDKILAGLERYGINQLYVIGGDGSHRGALSIFKGAIENKVKLAVVAVPKTIDNDIPIIDKSFGFDTAVEQAVRPINCAHTEALAAHNGIGIVKLMGRHAGFIAVNASLAARDVNVCLIPEEPFSCRLLCEHLVTRLKSSNHAVIVIAEGAQISRTDMQECGAIDAAASAAKPPKTDESGNPVLDDVGAFLRTYIAWYFKRIGVETNIKYIDPTYMIRSVPANASDSLLCSDLAFAAVHGAFAGYTGFTVGQVAGQTVWIPISAVAQSRTCRVSTKSRLYARLLGSTGQPSYAPAAAESPADALGDLLDWARP</sequence>
<evidence type="ECO:0000256" key="9">
    <source>
        <dbReference type="ARBA" id="ARBA00023152"/>
    </source>
</evidence>
<feature type="chain" id="PRO_5030967714" description="Phosphofructokinase domain-containing protein" evidence="11">
    <location>
        <begin position="21"/>
        <end position="551"/>
    </location>
</feature>
<keyword evidence="3" id="KW-0808">Transferase</keyword>
<dbReference type="NCBIfam" id="NF005301">
    <property type="entry name" value="PRK06830.1"/>
    <property type="match status" value="1"/>
</dbReference>
<keyword evidence="11" id="KW-0732">Signal</keyword>
<feature type="signal peptide" evidence="11">
    <location>
        <begin position="1"/>
        <end position="20"/>
    </location>
</feature>
<dbReference type="SUPFAM" id="SSF53784">
    <property type="entry name" value="Phosphofructokinase"/>
    <property type="match status" value="1"/>
</dbReference>
<evidence type="ECO:0000256" key="3">
    <source>
        <dbReference type="ARBA" id="ARBA00022679"/>
    </source>
</evidence>
<dbReference type="GO" id="GO:0003872">
    <property type="term" value="F:6-phosphofructokinase activity"/>
    <property type="evidence" value="ECO:0007669"/>
    <property type="project" value="UniProtKB-EC"/>
</dbReference>
<keyword evidence="9" id="KW-0324">Glycolysis</keyword>
<evidence type="ECO:0000256" key="8">
    <source>
        <dbReference type="ARBA" id="ARBA00022842"/>
    </source>
</evidence>
<comment type="cofactor">
    <cofactor evidence="1">
        <name>Mg(2+)</name>
        <dbReference type="ChEBI" id="CHEBI:18420"/>
    </cofactor>
</comment>
<dbReference type="InterPro" id="IPR022953">
    <property type="entry name" value="ATP_PFK"/>
</dbReference>
<keyword evidence="5" id="KW-0547">Nucleotide-binding</keyword>
<evidence type="ECO:0000313" key="13">
    <source>
        <dbReference type="EMBL" id="CAD8923618.1"/>
    </source>
</evidence>
<evidence type="ECO:0000256" key="2">
    <source>
        <dbReference type="ARBA" id="ARBA00002659"/>
    </source>
</evidence>
<dbReference type="Gene3D" id="3.40.50.450">
    <property type="match status" value="1"/>
</dbReference>
<evidence type="ECO:0000256" key="5">
    <source>
        <dbReference type="ARBA" id="ARBA00022741"/>
    </source>
</evidence>
<accession>A0A7S1CPR1</accession>
<keyword evidence="6" id="KW-0418">Kinase</keyword>
<dbReference type="PANTHER" id="PTHR45770">
    <property type="entry name" value="ATP-DEPENDENT 6-PHOSPHOFRUCTOKINASE 1"/>
    <property type="match status" value="1"/>
</dbReference>
<dbReference type="InterPro" id="IPR050929">
    <property type="entry name" value="PFKA"/>
</dbReference>
<evidence type="ECO:0000256" key="6">
    <source>
        <dbReference type="ARBA" id="ARBA00022777"/>
    </source>
</evidence>
<dbReference type="GO" id="GO:0005524">
    <property type="term" value="F:ATP binding"/>
    <property type="evidence" value="ECO:0007669"/>
    <property type="project" value="UniProtKB-KW"/>
</dbReference>
<evidence type="ECO:0000256" key="10">
    <source>
        <dbReference type="ARBA" id="ARBA00048070"/>
    </source>
</evidence>
<reference evidence="13" key="1">
    <citation type="submission" date="2021-01" db="EMBL/GenBank/DDBJ databases">
        <authorList>
            <person name="Corre E."/>
            <person name="Pelletier E."/>
            <person name="Niang G."/>
            <person name="Scheremetjew M."/>
            <person name="Finn R."/>
            <person name="Kale V."/>
            <person name="Holt S."/>
            <person name="Cochrane G."/>
            <person name="Meng A."/>
            <person name="Brown T."/>
            <person name="Cohen L."/>
        </authorList>
    </citation>
    <scope>NUCLEOTIDE SEQUENCE</scope>
    <source>
        <strain evidence="13">Ms1</strain>
    </source>
</reference>
<evidence type="ECO:0000256" key="7">
    <source>
        <dbReference type="ARBA" id="ARBA00022840"/>
    </source>
</evidence>
<feature type="domain" description="Phosphofructokinase" evidence="12">
    <location>
        <begin position="164"/>
        <end position="477"/>
    </location>
</feature>
<dbReference type="GO" id="GO:0006002">
    <property type="term" value="P:fructose 6-phosphate metabolic process"/>
    <property type="evidence" value="ECO:0007669"/>
    <property type="project" value="InterPro"/>
</dbReference>
<dbReference type="GO" id="GO:0005737">
    <property type="term" value="C:cytoplasm"/>
    <property type="evidence" value="ECO:0007669"/>
    <property type="project" value="UniProtKB-ARBA"/>
</dbReference>
<proteinExistence type="predicted"/>
<dbReference type="GO" id="GO:0046872">
    <property type="term" value="F:metal ion binding"/>
    <property type="evidence" value="ECO:0007669"/>
    <property type="project" value="UniProtKB-KW"/>
</dbReference>
<dbReference type="UniPathway" id="UPA00109">
    <property type="reaction ID" value="UER00182"/>
</dbReference>
<comment type="function">
    <text evidence="2">Catalyzes the phosphorylation of D-fructose 6-phosphate to fructose 1,6-bisphosphate by ATP, the first committing step of glycolysis.</text>
</comment>
<evidence type="ECO:0000256" key="1">
    <source>
        <dbReference type="ARBA" id="ARBA00001946"/>
    </source>
</evidence>
<dbReference type="FunFam" id="3.40.50.450:FF:000002">
    <property type="entry name" value="ATP-dependent 6-phosphofructokinase"/>
    <property type="match status" value="1"/>
</dbReference>
<protein>
    <recommendedName>
        <fullName evidence="12">Phosphofructokinase domain-containing protein</fullName>
    </recommendedName>
</protein>
<dbReference type="AlphaFoldDB" id="A0A7S1CPR1"/>
<dbReference type="InterPro" id="IPR035966">
    <property type="entry name" value="PKF_sf"/>
</dbReference>
<name>A0A7S1CPR1_9STRA</name>
<keyword evidence="8" id="KW-0460">Magnesium</keyword>
<dbReference type="Pfam" id="PF00365">
    <property type="entry name" value="PFK"/>
    <property type="match status" value="1"/>
</dbReference>
<evidence type="ECO:0000256" key="11">
    <source>
        <dbReference type="SAM" id="SignalP"/>
    </source>
</evidence>
<keyword evidence="7" id="KW-0067">ATP-binding</keyword>
<evidence type="ECO:0000256" key="4">
    <source>
        <dbReference type="ARBA" id="ARBA00022723"/>
    </source>
</evidence>
<gene>
    <name evidence="13" type="ORF">BSP0115_LOCUS16881</name>
</gene>
<comment type="catalytic activity">
    <reaction evidence="10">
        <text>beta-D-fructose 6-phosphate + ATP = beta-D-fructose 1,6-bisphosphate + ADP + H(+)</text>
        <dbReference type="Rhea" id="RHEA:16109"/>
        <dbReference type="ChEBI" id="CHEBI:15378"/>
        <dbReference type="ChEBI" id="CHEBI:30616"/>
        <dbReference type="ChEBI" id="CHEBI:32966"/>
        <dbReference type="ChEBI" id="CHEBI:57634"/>
        <dbReference type="ChEBI" id="CHEBI:456216"/>
        <dbReference type="EC" id="2.7.1.11"/>
    </reaction>
</comment>
<evidence type="ECO:0000259" key="12">
    <source>
        <dbReference type="Pfam" id="PF00365"/>
    </source>
</evidence>
<dbReference type="EMBL" id="HBFS01025224">
    <property type="protein sequence ID" value="CAD8923618.1"/>
    <property type="molecule type" value="Transcribed_RNA"/>
</dbReference>
<organism evidence="13">
    <name type="scientific">Bicosoecida sp. CB-2014</name>
    <dbReference type="NCBI Taxonomy" id="1486930"/>
    <lineage>
        <taxon>Eukaryota</taxon>
        <taxon>Sar</taxon>
        <taxon>Stramenopiles</taxon>
        <taxon>Bigyra</taxon>
        <taxon>Opalozoa</taxon>
        <taxon>Bicosoecida</taxon>
    </lineage>
</organism>
<dbReference type="PRINTS" id="PR00476">
    <property type="entry name" value="PHFRCTKINASE"/>
</dbReference>
<dbReference type="InterPro" id="IPR000023">
    <property type="entry name" value="Phosphofructokinase_dom"/>
</dbReference>